<accession>A0A0L1JJA8</accession>
<dbReference type="EMBL" id="AQQZ01000026">
    <property type="protein sequence ID" value="KNG91855.1"/>
    <property type="molecule type" value="Genomic_DNA"/>
</dbReference>
<dbReference type="AlphaFoldDB" id="A0A0L1JJA8"/>
<evidence type="ECO:0000313" key="2">
    <source>
        <dbReference type="Proteomes" id="UP000036938"/>
    </source>
</evidence>
<comment type="caution">
    <text evidence="1">The sequence shown here is derived from an EMBL/GenBank/DDBJ whole genome shotgun (WGS) entry which is preliminary data.</text>
</comment>
<keyword evidence="2" id="KW-1185">Reference proteome</keyword>
<gene>
    <name evidence="1" type="ORF">ATO11_20440</name>
</gene>
<proteinExistence type="predicted"/>
<protein>
    <submittedName>
        <fullName evidence="1">Uncharacterized protein</fullName>
    </submittedName>
</protein>
<dbReference type="Proteomes" id="UP000036938">
    <property type="component" value="Unassembled WGS sequence"/>
</dbReference>
<dbReference type="STRING" id="1317121.ATO11_20440"/>
<reference evidence="1 2" key="1">
    <citation type="journal article" date="2015" name="Int. J. Syst. Evol. Microbiol.">
        <title>Aestuariivita atlantica sp. nov., isolated from deep sea sediment of the Atlantic Ocean.</title>
        <authorList>
            <person name="Li G."/>
            <person name="Lai Q."/>
            <person name="Du Y."/>
            <person name="Liu X."/>
            <person name="Sun F."/>
            <person name="Shao Z."/>
        </authorList>
    </citation>
    <scope>NUCLEOTIDE SEQUENCE [LARGE SCALE GENOMIC DNA]</scope>
    <source>
        <strain evidence="1 2">22II-S11-z3</strain>
    </source>
</reference>
<evidence type="ECO:0000313" key="1">
    <source>
        <dbReference type="EMBL" id="KNG91855.1"/>
    </source>
</evidence>
<name>A0A0L1JJA8_9RHOB</name>
<sequence length="64" mass="7294">MFRVLKIGQREVCGPGACEAIIPCKKDSVMGHVQRSIDHGRNRRLEKDAMQQLFVNRFLQPQVG</sequence>
<organism evidence="1 2">
    <name type="scientific">Pseudaestuariivita atlantica</name>
    <dbReference type="NCBI Taxonomy" id="1317121"/>
    <lineage>
        <taxon>Bacteria</taxon>
        <taxon>Pseudomonadati</taxon>
        <taxon>Pseudomonadota</taxon>
        <taxon>Alphaproteobacteria</taxon>
        <taxon>Rhodobacterales</taxon>
        <taxon>Paracoccaceae</taxon>
        <taxon>Pseudaestuariivita</taxon>
    </lineage>
</organism>